<gene>
    <name evidence="5" type="ORF">Acr_16g0000460</name>
</gene>
<dbReference type="PROSITE" id="PS50102">
    <property type="entry name" value="RRM"/>
    <property type="match status" value="1"/>
</dbReference>
<dbReference type="OrthoDB" id="439808at2759"/>
<evidence type="ECO:0000256" key="1">
    <source>
        <dbReference type="ARBA" id="ARBA00022884"/>
    </source>
</evidence>
<keyword evidence="3" id="KW-0812">Transmembrane</keyword>
<protein>
    <submittedName>
        <fullName evidence="5">Cold, circadian rhythm, and rna binding 2</fullName>
    </submittedName>
</protein>
<feature type="transmembrane region" description="Helical" evidence="3">
    <location>
        <begin position="88"/>
        <end position="108"/>
    </location>
</feature>
<dbReference type="GO" id="GO:0003723">
    <property type="term" value="F:RNA binding"/>
    <property type="evidence" value="ECO:0007669"/>
    <property type="project" value="UniProtKB-UniRule"/>
</dbReference>
<comment type="caution">
    <text evidence="5">The sequence shown here is derived from an EMBL/GenBank/DDBJ whole genome shotgun (WGS) entry which is preliminary data.</text>
</comment>
<organism evidence="5 6">
    <name type="scientific">Actinidia rufa</name>
    <dbReference type="NCBI Taxonomy" id="165716"/>
    <lineage>
        <taxon>Eukaryota</taxon>
        <taxon>Viridiplantae</taxon>
        <taxon>Streptophyta</taxon>
        <taxon>Embryophyta</taxon>
        <taxon>Tracheophyta</taxon>
        <taxon>Spermatophyta</taxon>
        <taxon>Magnoliopsida</taxon>
        <taxon>eudicotyledons</taxon>
        <taxon>Gunneridae</taxon>
        <taxon>Pentapetalae</taxon>
        <taxon>asterids</taxon>
        <taxon>Ericales</taxon>
        <taxon>Actinidiaceae</taxon>
        <taxon>Actinidia</taxon>
    </lineage>
</organism>
<proteinExistence type="predicted"/>
<accession>A0A7J0FXK2</accession>
<dbReference type="InterPro" id="IPR035979">
    <property type="entry name" value="RBD_domain_sf"/>
</dbReference>
<evidence type="ECO:0000259" key="4">
    <source>
        <dbReference type="PROSITE" id="PS50102"/>
    </source>
</evidence>
<dbReference type="InterPro" id="IPR012677">
    <property type="entry name" value="Nucleotide-bd_a/b_plait_sf"/>
</dbReference>
<dbReference type="SUPFAM" id="SSF54928">
    <property type="entry name" value="RNA-binding domain, RBD"/>
    <property type="match status" value="1"/>
</dbReference>
<dbReference type="AlphaFoldDB" id="A0A7J0FXK2"/>
<evidence type="ECO:0000256" key="3">
    <source>
        <dbReference type="SAM" id="Phobius"/>
    </source>
</evidence>
<dbReference type="GO" id="GO:1990428">
    <property type="term" value="P:miRNA transport"/>
    <property type="evidence" value="ECO:0007669"/>
    <property type="project" value="TreeGrafter"/>
</dbReference>
<dbReference type="Pfam" id="PF00076">
    <property type="entry name" value="RRM_1"/>
    <property type="match status" value="1"/>
</dbReference>
<keyword evidence="3" id="KW-0472">Membrane</keyword>
<sequence length="117" mass="12589">MCMISRRYEMFMLTIINDRETGRSRGFGFVTFKDEKSMRDAIEGMNGRILTVRASPSTRLSLVDVVAVVEVLVSAVEAEVEAVVKEVATTVAVVMAVVVMVVTVVACGDGGDGNGRN</sequence>
<dbReference type="PANTHER" id="PTHR48024:SF56">
    <property type="entry name" value="HETEROGENEOUS NUCLEAR RIBONUCLEOPROTEIN A0"/>
    <property type="match status" value="1"/>
</dbReference>
<evidence type="ECO:0000256" key="2">
    <source>
        <dbReference type="PROSITE-ProRule" id="PRU00176"/>
    </source>
</evidence>
<dbReference type="Proteomes" id="UP000585474">
    <property type="component" value="Unassembled WGS sequence"/>
</dbReference>
<dbReference type="EMBL" id="BJWL01000016">
    <property type="protein sequence ID" value="GFZ03422.1"/>
    <property type="molecule type" value="Genomic_DNA"/>
</dbReference>
<reference evidence="5 6" key="1">
    <citation type="submission" date="2019-07" db="EMBL/GenBank/DDBJ databases">
        <title>De Novo Assembly of kiwifruit Actinidia rufa.</title>
        <authorList>
            <person name="Sugita-Konishi S."/>
            <person name="Sato K."/>
            <person name="Mori E."/>
            <person name="Abe Y."/>
            <person name="Kisaki G."/>
            <person name="Hamano K."/>
            <person name="Suezawa K."/>
            <person name="Otani M."/>
            <person name="Fukuda T."/>
            <person name="Manabe T."/>
            <person name="Gomi K."/>
            <person name="Tabuchi M."/>
            <person name="Akimitsu K."/>
            <person name="Kataoka I."/>
        </authorList>
    </citation>
    <scope>NUCLEOTIDE SEQUENCE [LARGE SCALE GENOMIC DNA]</scope>
    <source>
        <strain evidence="6">cv. Fuchu</strain>
    </source>
</reference>
<keyword evidence="3" id="KW-1133">Transmembrane helix</keyword>
<name>A0A7J0FXK2_9ERIC</name>
<keyword evidence="6" id="KW-1185">Reference proteome</keyword>
<dbReference type="InterPro" id="IPR050886">
    <property type="entry name" value="RNA-binding_reg"/>
</dbReference>
<dbReference type="PANTHER" id="PTHR48024">
    <property type="entry name" value="GEO13361P1-RELATED"/>
    <property type="match status" value="1"/>
</dbReference>
<evidence type="ECO:0000313" key="6">
    <source>
        <dbReference type="Proteomes" id="UP000585474"/>
    </source>
</evidence>
<evidence type="ECO:0000313" key="5">
    <source>
        <dbReference type="EMBL" id="GFZ03422.1"/>
    </source>
</evidence>
<dbReference type="InterPro" id="IPR000504">
    <property type="entry name" value="RRM_dom"/>
</dbReference>
<dbReference type="Gene3D" id="3.30.70.330">
    <property type="match status" value="1"/>
</dbReference>
<feature type="domain" description="RRM" evidence="4">
    <location>
        <begin position="1"/>
        <end position="59"/>
    </location>
</feature>
<keyword evidence="1 2" id="KW-0694">RNA-binding</keyword>